<feature type="domain" description="Large ribosomal subunit protein uL30-like ferredoxin-like fold" evidence="9">
    <location>
        <begin position="53"/>
        <end position="104"/>
    </location>
</feature>
<keyword evidence="10" id="KW-1185">Reference proteome</keyword>
<evidence type="ECO:0000313" key="11">
    <source>
        <dbReference type="RefSeq" id="XP_026728657.1"/>
    </source>
</evidence>
<dbReference type="AlphaFoldDB" id="A0A7E5VK32"/>
<dbReference type="InterPro" id="IPR016082">
    <property type="entry name" value="Ribosomal_uL30_ferredoxin-like"/>
</dbReference>
<dbReference type="InterPro" id="IPR005996">
    <property type="entry name" value="Ribosomal_uL30_bac-type"/>
</dbReference>
<dbReference type="Pfam" id="PF00327">
    <property type="entry name" value="Ribosomal_L30"/>
    <property type="match status" value="1"/>
</dbReference>
<dbReference type="CTD" id="51263"/>
<dbReference type="FunFam" id="3.30.1390.20:FF:000005">
    <property type="entry name" value="39S ribosomal protein L30, mitochondrial"/>
    <property type="match status" value="1"/>
</dbReference>
<keyword evidence="6" id="KW-0687">Ribonucleoprotein</keyword>
<sequence length="179" mass="20736">MNGQLLKVFSPIVSITRSKGYKAPGGIRYPGGITYYPRFPDHKDPEYTPSKLFRVERIKPAKGFPYWQKDILRELHILDSDSPVAVVKNIPEINSKLWKVKHLIKVTPITFPYGEPTKDDINYTVMKENGQCLVIKKLEPNPEQVKALEQFESDRKNMDNDTLKRDSRLKWESPFRGGF</sequence>
<reference evidence="11" key="1">
    <citation type="submission" date="2025-08" db="UniProtKB">
        <authorList>
            <consortium name="RefSeq"/>
        </authorList>
    </citation>
    <scope>IDENTIFICATION</scope>
</reference>
<evidence type="ECO:0000256" key="4">
    <source>
        <dbReference type="ARBA" id="ARBA00022980"/>
    </source>
</evidence>
<dbReference type="Gene3D" id="3.30.1390.20">
    <property type="entry name" value="Ribosomal protein L30, ferredoxin-like fold domain"/>
    <property type="match status" value="1"/>
</dbReference>
<dbReference type="CDD" id="cd00355">
    <property type="entry name" value="Ribosomal_L30_like"/>
    <property type="match status" value="1"/>
</dbReference>
<accession>A0A7E5VK32</accession>
<evidence type="ECO:0000256" key="3">
    <source>
        <dbReference type="ARBA" id="ARBA00022946"/>
    </source>
</evidence>
<evidence type="ECO:0000256" key="5">
    <source>
        <dbReference type="ARBA" id="ARBA00023128"/>
    </source>
</evidence>
<dbReference type="GO" id="GO:0003735">
    <property type="term" value="F:structural constituent of ribosome"/>
    <property type="evidence" value="ECO:0007669"/>
    <property type="project" value="InterPro"/>
</dbReference>
<evidence type="ECO:0000256" key="7">
    <source>
        <dbReference type="ARBA" id="ARBA00035281"/>
    </source>
</evidence>
<dbReference type="InParanoid" id="A0A7E5VK32"/>
<dbReference type="SUPFAM" id="SSF55129">
    <property type="entry name" value="Ribosomal protein L30p/L7e"/>
    <property type="match status" value="1"/>
</dbReference>
<dbReference type="GeneID" id="113494488"/>
<proteinExistence type="inferred from homology"/>
<dbReference type="GO" id="GO:0005743">
    <property type="term" value="C:mitochondrial inner membrane"/>
    <property type="evidence" value="ECO:0007669"/>
    <property type="project" value="UniProtKB-ARBA"/>
</dbReference>
<dbReference type="KEGG" id="tnl:113494488"/>
<keyword evidence="5" id="KW-0496">Mitochondrion</keyword>
<protein>
    <recommendedName>
        <fullName evidence="7">Large ribosomal subunit protein uL30m</fullName>
    </recommendedName>
    <alternativeName>
        <fullName evidence="8">39S ribosomal protein L30, mitochondrial</fullName>
    </alternativeName>
</protein>
<evidence type="ECO:0000256" key="6">
    <source>
        <dbReference type="ARBA" id="ARBA00023274"/>
    </source>
</evidence>
<dbReference type="RefSeq" id="XP_026728657.1">
    <property type="nucleotide sequence ID" value="XM_026872856.1"/>
</dbReference>
<evidence type="ECO:0000313" key="10">
    <source>
        <dbReference type="Proteomes" id="UP000322000"/>
    </source>
</evidence>
<dbReference type="FunCoup" id="A0A7E5VK32">
    <property type="interactions" value="1319"/>
</dbReference>
<evidence type="ECO:0000256" key="2">
    <source>
        <dbReference type="ARBA" id="ARBA00007594"/>
    </source>
</evidence>
<evidence type="ECO:0000256" key="1">
    <source>
        <dbReference type="ARBA" id="ARBA00004173"/>
    </source>
</evidence>
<dbReference type="PANTHER" id="PTHR15892">
    <property type="entry name" value="MITOCHONDRIAL RIBOSOMAL PROTEIN L30"/>
    <property type="match status" value="1"/>
</dbReference>
<dbReference type="OrthoDB" id="9973389at2759"/>
<name>A0A7E5VK32_TRINI</name>
<keyword evidence="3" id="KW-0809">Transit peptide</keyword>
<comment type="subcellular location">
    <subcellularLocation>
        <location evidence="1">Mitochondrion</location>
    </subcellularLocation>
</comment>
<dbReference type="Proteomes" id="UP000322000">
    <property type="component" value="Chromosome 5"/>
</dbReference>
<organism evidence="10 11">
    <name type="scientific">Trichoplusia ni</name>
    <name type="common">Cabbage looper</name>
    <dbReference type="NCBI Taxonomy" id="7111"/>
    <lineage>
        <taxon>Eukaryota</taxon>
        <taxon>Metazoa</taxon>
        <taxon>Ecdysozoa</taxon>
        <taxon>Arthropoda</taxon>
        <taxon>Hexapoda</taxon>
        <taxon>Insecta</taxon>
        <taxon>Pterygota</taxon>
        <taxon>Neoptera</taxon>
        <taxon>Endopterygota</taxon>
        <taxon>Lepidoptera</taxon>
        <taxon>Glossata</taxon>
        <taxon>Ditrysia</taxon>
        <taxon>Noctuoidea</taxon>
        <taxon>Noctuidae</taxon>
        <taxon>Plusiinae</taxon>
        <taxon>Trichoplusia</taxon>
    </lineage>
</organism>
<comment type="similarity">
    <text evidence="2">Belongs to the universal ribosomal protein uL30 family.</text>
</comment>
<dbReference type="PANTHER" id="PTHR15892:SF2">
    <property type="entry name" value="LARGE RIBOSOMAL SUBUNIT PROTEIN UL30M"/>
    <property type="match status" value="1"/>
</dbReference>
<gene>
    <name evidence="11" type="primary">LOC113494488</name>
</gene>
<dbReference type="GO" id="GO:0006412">
    <property type="term" value="P:translation"/>
    <property type="evidence" value="ECO:0007669"/>
    <property type="project" value="InterPro"/>
</dbReference>
<evidence type="ECO:0000256" key="8">
    <source>
        <dbReference type="ARBA" id="ARBA00035356"/>
    </source>
</evidence>
<dbReference type="InterPro" id="IPR036919">
    <property type="entry name" value="Ribo_uL30_ferredoxin-like_sf"/>
</dbReference>
<dbReference type="GO" id="GO:0015934">
    <property type="term" value="C:large ribosomal subunit"/>
    <property type="evidence" value="ECO:0007669"/>
    <property type="project" value="InterPro"/>
</dbReference>
<evidence type="ECO:0000259" key="9">
    <source>
        <dbReference type="Pfam" id="PF00327"/>
    </source>
</evidence>
<keyword evidence="4 11" id="KW-0689">Ribosomal protein</keyword>